<dbReference type="PROSITE" id="PS00086">
    <property type="entry name" value="CYTOCHROME_P450"/>
    <property type="match status" value="1"/>
</dbReference>
<dbReference type="InterPro" id="IPR002401">
    <property type="entry name" value="Cyt_P450_E_grp-I"/>
</dbReference>
<dbReference type="EMBL" id="JANAWD010000174">
    <property type="protein sequence ID" value="KAJ3484834.1"/>
    <property type="molecule type" value="Genomic_DNA"/>
</dbReference>
<gene>
    <name evidence="15" type="ORF">NLI96_g5364</name>
</gene>
<name>A0AAD5YEV6_9APHY</name>
<comment type="similarity">
    <text evidence="4 14">Belongs to the cytochrome P450 family.</text>
</comment>
<reference evidence="15" key="1">
    <citation type="submission" date="2022-07" db="EMBL/GenBank/DDBJ databases">
        <title>Genome Sequence of Physisporinus lineatus.</title>
        <authorList>
            <person name="Buettner E."/>
        </authorList>
    </citation>
    <scope>NUCLEOTIDE SEQUENCE</scope>
    <source>
        <strain evidence="15">VT162</strain>
    </source>
</reference>
<dbReference type="Pfam" id="PF00067">
    <property type="entry name" value="p450"/>
    <property type="match status" value="1"/>
</dbReference>
<evidence type="ECO:0000256" key="6">
    <source>
        <dbReference type="ARBA" id="ARBA00022692"/>
    </source>
</evidence>
<dbReference type="GO" id="GO:0004497">
    <property type="term" value="F:monooxygenase activity"/>
    <property type="evidence" value="ECO:0007669"/>
    <property type="project" value="UniProtKB-KW"/>
</dbReference>
<dbReference type="Proteomes" id="UP001212997">
    <property type="component" value="Unassembled WGS sequence"/>
</dbReference>
<comment type="caution">
    <text evidence="15">The sequence shown here is derived from an EMBL/GenBank/DDBJ whole genome shotgun (WGS) entry which is preliminary data.</text>
</comment>
<dbReference type="PANTHER" id="PTHR46300">
    <property type="entry name" value="P450, PUTATIVE (EUROFUNG)-RELATED-RELATED"/>
    <property type="match status" value="1"/>
</dbReference>
<dbReference type="GO" id="GO:0016705">
    <property type="term" value="F:oxidoreductase activity, acting on paired donors, with incorporation or reduction of molecular oxygen"/>
    <property type="evidence" value="ECO:0007669"/>
    <property type="project" value="InterPro"/>
</dbReference>
<evidence type="ECO:0000256" key="9">
    <source>
        <dbReference type="ARBA" id="ARBA00023002"/>
    </source>
</evidence>
<dbReference type="PRINTS" id="PR00463">
    <property type="entry name" value="EP450I"/>
</dbReference>
<dbReference type="AlphaFoldDB" id="A0AAD5YEV6"/>
<organism evidence="15 16">
    <name type="scientific">Meripilus lineatus</name>
    <dbReference type="NCBI Taxonomy" id="2056292"/>
    <lineage>
        <taxon>Eukaryota</taxon>
        <taxon>Fungi</taxon>
        <taxon>Dikarya</taxon>
        <taxon>Basidiomycota</taxon>
        <taxon>Agaricomycotina</taxon>
        <taxon>Agaricomycetes</taxon>
        <taxon>Polyporales</taxon>
        <taxon>Meripilaceae</taxon>
        <taxon>Meripilus</taxon>
    </lineage>
</organism>
<keyword evidence="11 14" id="KW-0503">Monooxygenase</keyword>
<dbReference type="InterPro" id="IPR050364">
    <property type="entry name" value="Cytochrome_P450_fung"/>
</dbReference>
<evidence type="ECO:0000256" key="4">
    <source>
        <dbReference type="ARBA" id="ARBA00010617"/>
    </source>
</evidence>
<evidence type="ECO:0000256" key="13">
    <source>
        <dbReference type="PIRSR" id="PIRSR602401-1"/>
    </source>
</evidence>
<keyword evidence="10 13" id="KW-0408">Iron</keyword>
<sequence length="516" mass="58061">MIIGLIIGAVIVGIARILFRHIHDRVPPSPTIARLHPPGPKGLPWLGNIFQIPYDSAWEVYREWGKQFESDIIRVRAPGMNIVILNSVAAITDLFEKKSAIYSDRPYSTLLHELVGFGWALAASGYGERLRDLRKVLHQEFNADAVKRYRVIETQFCYQLLNDIFHEPDRFSYHIRRMIMKAIYDIDLKAHDDPYVSIAEEAVEAMSTAASAGVFLVDILPFLKMLPEWFPGAGFQREAKRWKYAAAQMLNRPWENVKSRMAHGEVFECATTRLLERADEDTSKDPDCTHAIIAEGVGSMYGGAIDTGTSVLTSFILAMMLHPEAQQKAQAELDEVVGKNELPTYSDVEKLPYVGALVAECFRSLPVTPIAVPHRVMEDDIYKGYFIPKGSTVISNLYAILHDEKVYPNPEKFDPERYLKDGKWNPAVQDATSIVFGLGRRICPGRFMAKDVLWMSIALILSVFRISKAMDDDGNEITPEQSFLPGLIVLPAPFKASIKVRSDAHADLIKGIRPQE</sequence>
<dbReference type="GO" id="GO:0005506">
    <property type="term" value="F:iron ion binding"/>
    <property type="evidence" value="ECO:0007669"/>
    <property type="project" value="InterPro"/>
</dbReference>
<comment type="subcellular location">
    <subcellularLocation>
        <location evidence="2">Membrane</location>
        <topology evidence="2">Single-pass membrane protein</topology>
    </subcellularLocation>
</comment>
<protein>
    <recommendedName>
        <fullName evidence="17">Cytochrome P450</fullName>
    </recommendedName>
</protein>
<dbReference type="CDD" id="cd11065">
    <property type="entry name" value="CYP64-like"/>
    <property type="match status" value="1"/>
</dbReference>
<dbReference type="InterPro" id="IPR036396">
    <property type="entry name" value="Cyt_P450_sf"/>
</dbReference>
<keyword evidence="16" id="KW-1185">Reference proteome</keyword>
<evidence type="ECO:0000256" key="5">
    <source>
        <dbReference type="ARBA" id="ARBA00022617"/>
    </source>
</evidence>
<keyword evidence="5 13" id="KW-0349">Heme</keyword>
<evidence type="ECO:0000313" key="15">
    <source>
        <dbReference type="EMBL" id="KAJ3484834.1"/>
    </source>
</evidence>
<evidence type="ECO:0000256" key="10">
    <source>
        <dbReference type="ARBA" id="ARBA00023004"/>
    </source>
</evidence>
<evidence type="ECO:0000256" key="2">
    <source>
        <dbReference type="ARBA" id="ARBA00004167"/>
    </source>
</evidence>
<comment type="cofactor">
    <cofactor evidence="1 13">
        <name>heme</name>
        <dbReference type="ChEBI" id="CHEBI:30413"/>
    </cofactor>
</comment>
<keyword evidence="8" id="KW-1133">Transmembrane helix</keyword>
<dbReference type="GO" id="GO:0016020">
    <property type="term" value="C:membrane"/>
    <property type="evidence" value="ECO:0007669"/>
    <property type="project" value="UniProtKB-SubCell"/>
</dbReference>
<evidence type="ECO:0000256" key="11">
    <source>
        <dbReference type="ARBA" id="ARBA00023033"/>
    </source>
</evidence>
<evidence type="ECO:0000313" key="16">
    <source>
        <dbReference type="Proteomes" id="UP001212997"/>
    </source>
</evidence>
<keyword evidence="6" id="KW-0812">Transmembrane</keyword>
<accession>A0AAD5YEV6</accession>
<dbReference type="InterPro" id="IPR017972">
    <property type="entry name" value="Cyt_P450_CS"/>
</dbReference>
<evidence type="ECO:0008006" key="17">
    <source>
        <dbReference type="Google" id="ProtNLM"/>
    </source>
</evidence>
<keyword evidence="12" id="KW-0472">Membrane</keyword>
<evidence type="ECO:0000256" key="12">
    <source>
        <dbReference type="ARBA" id="ARBA00023136"/>
    </source>
</evidence>
<dbReference type="InterPro" id="IPR001128">
    <property type="entry name" value="Cyt_P450"/>
</dbReference>
<feature type="binding site" description="axial binding residue" evidence="13">
    <location>
        <position position="443"/>
    </location>
    <ligand>
        <name>heme</name>
        <dbReference type="ChEBI" id="CHEBI:30413"/>
    </ligand>
    <ligandPart>
        <name>Fe</name>
        <dbReference type="ChEBI" id="CHEBI:18248"/>
    </ligandPart>
</feature>
<comment type="pathway">
    <text evidence="3">Secondary metabolite biosynthesis.</text>
</comment>
<keyword evidence="7 13" id="KW-0479">Metal-binding</keyword>
<keyword evidence="9 14" id="KW-0560">Oxidoreductase</keyword>
<evidence type="ECO:0000256" key="1">
    <source>
        <dbReference type="ARBA" id="ARBA00001971"/>
    </source>
</evidence>
<evidence type="ECO:0000256" key="7">
    <source>
        <dbReference type="ARBA" id="ARBA00022723"/>
    </source>
</evidence>
<evidence type="ECO:0000256" key="3">
    <source>
        <dbReference type="ARBA" id="ARBA00005179"/>
    </source>
</evidence>
<dbReference type="SUPFAM" id="SSF48264">
    <property type="entry name" value="Cytochrome P450"/>
    <property type="match status" value="1"/>
</dbReference>
<dbReference type="GO" id="GO:0020037">
    <property type="term" value="F:heme binding"/>
    <property type="evidence" value="ECO:0007669"/>
    <property type="project" value="InterPro"/>
</dbReference>
<evidence type="ECO:0000256" key="14">
    <source>
        <dbReference type="RuleBase" id="RU000461"/>
    </source>
</evidence>
<dbReference type="PANTHER" id="PTHR46300:SF7">
    <property type="entry name" value="P450, PUTATIVE (EUROFUNG)-RELATED"/>
    <property type="match status" value="1"/>
</dbReference>
<evidence type="ECO:0000256" key="8">
    <source>
        <dbReference type="ARBA" id="ARBA00022989"/>
    </source>
</evidence>
<dbReference type="Gene3D" id="1.10.630.10">
    <property type="entry name" value="Cytochrome P450"/>
    <property type="match status" value="1"/>
</dbReference>
<proteinExistence type="inferred from homology"/>